<dbReference type="EMBL" id="BJLQ01000003">
    <property type="protein sequence ID" value="GEA83158.1"/>
    <property type="molecule type" value="Genomic_DNA"/>
</dbReference>
<dbReference type="InterPro" id="IPR025868">
    <property type="entry name" value="Zn_ribbon_dom_put"/>
</dbReference>
<gene>
    <name evidence="2" type="ORF">CGE01nite_04090</name>
</gene>
<organism evidence="2 3">
    <name type="scientific">Cellulomonas gelida</name>
    <dbReference type="NCBI Taxonomy" id="1712"/>
    <lineage>
        <taxon>Bacteria</taxon>
        <taxon>Bacillati</taxon>
        <taxon>Actinomycetota</taxon>
        <taxon>Actinomycetes</taxon>
        <taxon>Micrococcales</taxon>
        <taxon>Cellulomonadaceae</taxon>
        <taxon>Cellulomonas</taxon>
    </lineage>
</organism>
<reference evidence="2 3" key="1">
    <citation type="submission" date="2019-06" db="EMBL/GenBank/DDBJ databases">
        <title>Whole genome shotgun sequence of Cellulomonas gelida NBRC 3748.</title>
        <authorList>
            <person name="Hosoyama A."/>
            <person name="Uohara A."/>
            <person name="Ohji S."/>
            <person name="Ichikawa N."/>
        </authorList>
    </citation>
    <scope>NUCLEOTIDE SEQUENCE [LARGE SCALE GENOMIC DNA]</scope>
    <source>
        <strain evidence="2 3">NBRC 3748</strain>
    </source>
</reference>
<name>A0A4Y3KJL4_9CELL</name>
<sequence>MSTTTQNDHVHAAACESCGMPIESGRYCQYCTDETGALQSFDERFERMVSWQERRSPGATRAEVEAQTRAYMATMPAWRDHPSLAQ</sequence>
<dbReference type="RefSeq" id="WP_141368678.1">
    <property type="nucleotide sequence ID" value="NZ_BJLQ01000003.1"/>
</dbReference>
<dbReference type="Pfam" id="PF12674">
    <property type="entry name" value="Zn_ribbon_2"/>
    <property type="match status" value="1"/>
</dbReference>
<feature type="domain" description="Putative zinc ribbon" evidence="1">
    <location>
        <begin position="15"/>
        <end position="79"/>
    </location>
</feature>
<evidence type="ECO:0000259" key="1">
    <source>
        <dbReference type="Pfam" id="PF12674"/>
    </source>
</evidence>
<evidence type="ECO:0000313" key="2">
    <source>
        <dbReference type="EMBL" id="GEA83158.1"/>
    </source>
</evidence>
<comment type="caution">
    <text evidence="2">The sequence shown here is derived from an EMBL/GenBank/DDBJ whole genome shotgun (WGS) entry which is preliminary data.</text>
</comment>
<proteinExistence type="predicted"/>
<dbReference type="OrthoDB" id="7065824at2"/>
<dbReference type="AlphaFoldDB" id="A0A4Y3KJL4"/>
<dbReference type="Proteomes" id="UP000320461">
    <property type="component" value="Unassembled WGS sequence"/>
</dbReference>
<protein>
    <recommendedName>
        <fullName evidence="1">Putative zinc ribbon domain-containing protein</fullName>
    </recommendedName>
</protein>
<keyword evidence="3" id="KW-1185">Reference proteome</keyword>
<evidence type="ECO:0000313" key="3">
    <source>
        <dbReference type="Proteomes" id="UP000320461"/>
    </source>
</evidence>
<accession>A0A4Y3KJL4</accession>